<dbReference type="InterPro" id="IPR011006">
    <property type="entry name" value="CheY-like_superfamily"/>
</dbReference>
<dbReference type="Pfam" id="PF00072">
    <property type="entry name" value="Response_reg"/>
    <property type="match status" value="1"/>
</dbReference>
<feature type="domain" description="HTH luxR-type" evidence="3">
    <location>
        <begin position="150"/>
        <end position="215"/>
    </location>
</feature>
<protein>
    <submittedName>
        <fullName evidence="5">Response regulator transcription factor</fullName>
    </submittedName>
</protein>
<dbReference type="Pfam" id="PF00196">
    <property type="entry name" value="GerE"/>
    <property type="match status" value="1"/>
</dbReference>
<dbReference type="SMART" id="SM00421">
    <property type="entry name" value="HTH_LUXR"/>
    <property type="match status" value="1"/>
</dbReference>
<accession>A0A4Q5IU68</accession>
<evidence type="ECO:0000313" key="6">
    <source>
        <dbReference type="Proteomes" id="UP000291189"/>
    </source>
</evidence>
<evidence type="ECO:0000259" key="3">
    <source>
        <dbReference type="PROSITE" id="PS50043"/>
    </source>
</evidence>
<dbReference type="PANTHER" id="PTHR43214">
    <property type="entry name" value="TWO-COMPONENT RESPONSE REGULATOR"/>
    <property type="match status" value="1"/>
</dbReference>
<dbReference type="Proteomes" id="UP000291189">
    <property type="component" value="Unassembled WGS sequence"/>
</dbReference>
<dbReference type="AlphaFoldDB" id="A0A4Q5IU68"/>
<dbReference type="RefSeq" id="WP_129989117.1">
    <property type="nucleotide sequence ID" value="NZ_SDPU01000035.1"/>
</dbReference>
<dbReference type="OrthoDB" id="3822649at2"/>
<dbReference type="SUPFAM" id="SSF52172">
    <property type="entry name" value="CheY-like"/>
    <property type="match status" value="1"/>
</dbReference>
<sequence length="230" mass="24447">MRGQPRVLLVDGHALLAEAVAAALRADGLDARRADLTSREELVAAVEADPPDLVLLDLDLAGAVGEGTSLVQPFARTCTRVLVVSTEHRGTRIGTALEDGAVGHITRSVPLQELVTAVAATLRGDEVMPPTGRQALLDELRTTRERDAATRRPFERLTTREQQVLRELANGKVVATIAEEWGVSASTVRSQVRGVLAKLGVSSQLEAVALATRSGWLVDGDTDQPVVRGA</sequence>
<dbReference type="PRINTS" id="PR00038">
    <property type="entry name" value="HTHLUXR"/>
</dbReference>
<dbReference type="InterPro" id="IPR016032">
    <property type="entry name" value="Sig_transdc_resp-reg_C-effctor"/>
</dbReference>
<dbReference type="GO" id="GO:0006355">
    <property type="term" value="P:regulation of DNA-templated transcription"/>
    <property type="evidence" value="ECO:0007669"/>
    <property type="project" value="InterPro"/>
</dbReference>
<evidence type="ECO:0000256" key="1">
    <source>
        <dbReference type="ARBA" id="ARBA00023125"/>
    </source>
</evidence>
<proteinExistence type="predicted"/>
<evidence type="ECO:0000259" key="4">
    <source>
        <dbReference type="PROSITE" id="PS50110"/>
    </source>
</evidence>
<organism evidence="5 6">
    <name type="scientific">Nocardioides iriomotensis</name>
    <dbReference type="NCBI Taxonomy" id="715784"/>
    <lineage>
        <taxon>Bacteria</taxon>
        <taxon>Bacillati</taxon>
        <taxon>Actinomycetota</taxon>
        <taxon>Actinomycetes</taxon>
        <taxon>Propionibacteriales</taxon>
        <taxon>Nocardioidaceae</taxon>
        <taxon>Nocardioides</taxon>
    </lineage>
</organism>
<dbReference type="InterPro" id="IPR000792">
    <property type="entry name" value="Tscrpt_reg_LuxR_C"/>
</dbReference>
<dbReference type="SMART" id="SM00448">
    <property type="entry name" value="REC"/>
    <property type="match status" value="1"/>
</dbReference>
<dbReference type="CDD" id="cd06170">
    <property type="entry name" value="LuxR_C_like"/>
    <property type="match status" value="1"/>
</dbReference>
<reference evidence="5 6" key="1">
    <citation type="submission" date="2019-01" db="EMBL/GenBank/DDBJ databases">
        <title>Nocardioides guangzhouensis sp. nov., an actinobacterium isolated from soil.</title>
        <authorList>
            <person name="Fu Y."/>
            <person name="Cai Y."/>
            <person name="Lin Z."/>
            <person name="Chen P."/>
        </authorList>
    </citation>
    <scope>NUCLEOTIDE SEQUENCE [LARGE SCALE GENOMIC DNA]</scope>
    <source>
        <strain evidence="5 6">NBRC 105384</strain>
    </source>
</reference>
<dbReference type="GO" id="GO:0003677">
    <property type="term" value="F:DNA binding"/>
    <property type="evidence" value="ECO:0007669"/>
    <property type="project" value="UniProtKB-KW"/>
</dbReference>
<gene>
    <name evidence="5" type="ORF">ETU37_19960</name>
</gene>
<dbReference type="PROSITE" id="PS50110">
    <property type="entry name" value="RESPONSE_REGULATORY"/>
    <property type="match status" value="1"/>
</dbReference>
<dbReference type="PROSITE" id="PS50043">
    <property type="entry name" value="HTH_LUXR_2"/>
    <property type="match status" value="1"/>
</dbReference>
<keyword evidence="1" id="KW-0238">DNA-binding</keyword>
<dbReference type="InterPro" id="IPR039420">
    <property type="entry name" value="WalR-like"/>
</dbReference>
<dbReference type="InterPro" id="IPR001789">
    <property type="entry name" value="Sig_transdc_resp-reg_receiver"/>
</dbReference>
<feature type="domain" description="Response regulatory" evidence="4">
    <location>
        <begin position="6"/>
        <end position="122"/>
    </location>
</feature>
<dbReference type="SUPFAM" id="SSF46894">
    <property type="entry name" value="C-terminal effector domain of the bipartite response regulators"/>
    <property type="match status" value="1"/>
</dbReference>
<evidence type="ECO:0000256" key="2">
    <source>
        <dbReference type="PROSITE-ProRule" id="PRU00169"/>
    </source>
</evidence>
<feature type="modified residue" description="4-aspartylphosphate" evidence="2">
    <location>
        <position position="57"/>
    </location>
</feature>
<dbReference type="EMBL" id="SDPU01000035">
    <property type="protein sequence ID" value="RYU09352.1"/>
    <property type="molecule type" value="Genomic_DNA"/>
</dbReference>
<dbReference type="GO" id="GO:0000160">
    <property type="term" value="P:phosphorelay signal transduction system"/>
    <property type="evidence" value="ECO:0007669"/>
    <property type="project" value="InterPro"/>
</dbReference>
<comment type="caution">
    <text evidence="5">The sequence shown here is derived from an EMBL/GenBank/DDBJ whole genome shotgun (WGS) entry which is preliminary data.</text>
</comment>
<dbReference type="PANTHER" id="PTHR43214:SF42">
    <property type="entry name" value="TRANSCRIPTIONAL REGULATORY PROTEIN DESR"/>
    <property type="match status" value="1"/>
</dbReference>
<keyword evidence="2" id="KW-0597">Phosphoprotein</keyword>
<dbReference type="Gene3D" id="3.40.50.2300">
    <property type="match status" value="1"/>
</dbReference>
<keyword evidence="6" id="KW-1185">Reference proteome</keyword>
<name>A0A4Q5IU68_9ACTN</name>
<evidence type="ECO:0000313" key="5">
    <source>
        <dbReference type="EMBL" id="RYU09352.1"/>
    </source>
</evidence>